<dbReference type="CDD" id="cd04508">
    <property type="entry name" value="Tudor_SF"/>
    <property type="match status" value="1"/>
</dbReference>
<dbReference type="Gene3D" id="2.30.30.140">
    <property type="match status" value="1"/>
</dbReference>
<evidence type="ECO:0008006" key="2">
    <source>
        <dbReference type="Google" id="ProtNLM"/>
    </source>
</evidence>
<reference evidence="1" key="1">
    <citation type="submission" date="2021-01" db="EMBL/GenBank/DDBJ databases">
        <authorList>
            <person name="Corre E."/>
            <person name="Pelletier E."/>
            <person name="Niang G."/>
            <person name="Scheremetjew M."/>
            <person name="Finn R."/>
            <person name="Kale V."/>
            <person name="Holt S."/>
            <person name="Cochrane G."/>
            <person name="Meng A."/>
            <person name="Brown T."/>
            <person name="Cohen L."/>
        </authorList>
    </citation>
    <scope>NUCLEOTIDE SEQUENCE</scope>
    <source>
        <strain evidence="1">CCMP281</strain>
    </source>
</reference>
<name>A0A7S3ETI3_9EUKA</name>
<sequence>MPADEESNKSARPEPVLIDTLGLAEGDRIEVAWQVEMTDGTEETMWWAATLSTVTDEEAVGDEYVLTYEAQHGFEVEQRRVVFSSDTALWDAVLRELLDWRREGEESDGEGEAAAEEGELQLDAAVKARFQGQEAYHAGTVAAVNADGTYDILYEDNVMEQNVPRDMIQLVSIAPSVQAAIEEGRGDVAAESINDFFDLFVRGLTSGDKFASLTAEQQAHASDKVRAMRPHFEAELLLLRDERGRGAQVTGEDIKLLLPRVISRSRSAEIQ</sequence>
<protein>
    <recommendedName>
        <fullName evidence="2">Tudor domain-containing protein</fullName>
    </recommendedName>
</protein>
<dbReference type="EMBL" id="HBHX01007961">
    <property type="protein sequence ID" value="CAE0103746.1"/>
    <property type="molecule type" value="Transcribed_RNA"/>
</dbReference>
<gene>
    <name evidence="1" type="ORF">HERI1096_LOCUS4404</name>
</gene>
<organism evidence="1">
    <name type="scientific">Haptolina ericina</name>
    <dbReference type="NCBI Taxonomy" id="156174"/>
    <lineage>
        <taxon>Eukaryota</taxon>
        <taxon>Haptista</taxon>
        <taxon>Haptophyta</taxon>
        <taxon>Prymnesiophyceae</taxon>
        <taxon>Prymnesiales</taxon>
        <taxon>Prymnesiaceae</taxon>
        <taxon>Haptolina</taxon>
    </lineage>
</organism>
<evidence type="ECO:0000313" key="1">
    <source>
        <dbReference type="EMBL" id="CAE0103746.1"/>
    </source>
</evidence>
<accession>A0A7S3ETI3</accession>
<proteinExistence type="predicted"/>
<dbReference type="AlphaFoldDB" id="A0A7S3ETI3"/>